<dbReference type="SUPFAM" id="SSF56801">
    <property type="entry name" value="Acetyl-CoA synthetase-like"/>
    <property type="match status" value="1"/>
</dbReference>
<sequence>MTLAVSTVGYGRFTITHLTRMVSSTLPSGGNAHSGRIFSIGSLPCIALLPLLPFADLHLNPPKFSSDSFNASSKPGLATPGLHHPSNHLKKMTISERSSKPGLATPAKQTRTTSININQSRNDDQDHNTNKWYRRSGYCAGGYFRNEEATKETINSEGWLKTGDLCCIDDEGFVFILDRLKELIKYKAYQAPPAELEGLLLTHPEIIDAAVIPFPDREVGQLPMAYVVRKTGSLLSEKSLMEFVAKQVAPYKRVRKVAFVSSIPKNPSGKILRKDLIKLATSNSTV</sequence>
<evidence type="ECO:0000256" key="3">
    <source>
        <dbReference type="ARBA" id="ARBA00022598"/>
    </source>
</evidence>
<comment type="similarity">
    <text evidence="2">Belongs to the ATP-dependent AMP-binding enzyme family.</text>
</comment>
<dbReference type="GO" id="GO:0016405">
    <property type="term" value="F:CoA-ligase activity"/>
    <property type="evidence" value="ECO:0007669"/>
    <property type="project" value="TreeGrafter"/>
</dbReference>
<reference evidence="7" key="1">
    <citation type="submission" date="2019-12" db="EMBL/GenBank/DDBJ databases">
        <title>Genome sequencing and annotation of Brassica cretica.</title>
        <authorList>
            <person name="Studholme D.J."/>
            <person name="Sarris P.F."/>
        </authorList>
    </citation>
    <scope>NUCLEOTIDE SEQUENCE</scope>
    <source>
        <strain evidence="7">PFS-001/15</strain>
        <tissue evidence="7">Leaf</tissue>
    </source>
</reference>
<proteinExistence type="inferred from homology"/>
<evidence type="ECO:0000256" key="1">
    <source>
        <dbReference type="ARBA" id="ARBA00001946"/>
    </source>
</evidence>
<keyword evidence="4" id="KW-0460">Magnesium</keyword>
<dbReference type="InterPro" id="IPR042099">
    <property type="entry name" value="ANL_N_sf"/>
</dbReference>
<accession>A0A8S9MQE7</accession>
<evidence type="ECO:0000256" key="5">
    <source>
        <dbReference type="SAM" id="MobiDB-lite"/>
    </source>
</evidence>
<dbReference type="AlphaFoldDB" id="A0A8S9MQE7"/>
<dbReference type="InterPro" id="IPR045851">
    <property type="entry name" value="AMP-bd_C_sf"/>
</dbReference>
<dbReference type="Proteomes" id="UP000712281">
    <property type="component" value="Unassembled WGS sequence"/>
</dbReference>
<dbReference type="InterPro" id="IPR025110">
    <property type="entry name" value="AMP-bd_C"/>
</dbReference>
<organism evidence="7 8">
    <name type="scientific">Brassica cretica</name>
    <name type="common">Mustard</name>
    <dbReference type="NCBI Taxonomy" id="69181"/>
    <lineage>
        <taxon>Eukaryota</taxon>
        <taxon>Viridiplantae</taxon>
        <taxon>Streptophyta</taxon>
        <taxon>Embryophyta</taxon>
        <taxon>Tracheophyta</taxon>
        <taxon>Spermatophyta</taxon>
        <taxon>Magnoliopsida</taxon>
        <taxon>eudicotyledons</taxon>
        <taxon>Gunneridae</taxon>
        <taxon>Pentapetalae</taxon>
        <taxon>rosids</taxon>
        <taxon>malvids</taxon>
        <taxon>Brassicales</taxon>
        <taxon>Brassicaceae</taxon>
        <taxon>Brassiceae</taxon>
        <taxon>Brassica</taxon>
    </lineage>
</organism>
<feature type="domain" description="AMP-binding enzyme C-terminal" evidence="6">
    <location>
        <begin position="195"/>
        <end position="270"/>
    </location>
</feature>
<dbReference type="PANTHER" id="PTHR24096:SF372">
    <property type="entry name" value="(RAPE) HYPOTHETICAL PROTEIN"/>
    <property type="match status" value="1"/>
</dbReference>
<dbReference type="Gene3D" id="3.30.300.30">
    <property type="match status" value="1"/>
</dbReference>
<dbReference type="Gene3D" id="3.40.50.12780">
    <property type="entry name" value="N-terminal domain of ligase-like"/>
    <property type="match status" value="1"/>
</dbReference>
<keyword evidence="3" id="KW-0436">Ligase</keyword>
<evidence type="ECO:0000256" key="4">
    <source>
        <dbReference type="ARBA" id="ARBA00022842"/>
    </source>
</evidence>
<dbReference type="GO" id="GO:0005777">
    <property type="term" value="C:peroxisome"/>
    <property type="evidence" value="ECO:0007669"/>
    <property type="project" value="TreeGrafter"/>
</dbReference>
<gene>
    <name evidence="7" type="ORF">F2Q68_00040936</name>
</gene>
<dbReference type="Pfam" id="PF13193">
    <property type="entry name" value="AMP-binding_C"/>
    <property type="match status" value="1"/>
</dbReference>
<dbReference type="FunFam" id="3.30.300.30:FF:000007">
    <property type="entry name" value="4-coumarate--CoA ligase 2"/>
    <property type="match status" value="1"/>
</dbReference>
<dbReference type="PANTHER" id="PTHR24096">
    <property type="entry name" value="LONG-CHAIN-FATTY-ACID--COA LIGASE"/>
    <property type="match status" value="1"/>
</dbReference>
<dbReference type="EMBL" id="QGKW02000007">
    <property type="protein sequence ID" value="KAF2619736.1"/>
    <property type="molecule type" value="Genomic_DNA"/>
</dbReference>
<evidence type="ECO:0000313" key="7">
    <source>
        <dbReference type="EMBL" id="KAF2619736.1"/>
    </source>
</evidence>
<protein>
    <recommendedName>
        <fullName evidence="6">AMP-binding enzyme C-terminal domain-containing protein</fullName>
    </recommendedName>
</protein>
<feature type="compositionally biased region" description="Polar residues" evidence="5">
    <location>
        <begin position="107"/>
        <end position="120"/>
    </location>
</feature>
<evidence type="ECO:0000259" key="6">
    <source>
        <dbReference type="Pfam" id="PF13193"/>
    </source>
</evidence>
<feature type="region of interest" description="Disordered" evidence="5">
    <location>
        <begin position="68"/>
        <end position="87"/>
    </location>
</feature>
<evidence type="ECO:0000256" key="2">
    <source>
        <dbReference type="ARBA" id="ARBA00006432"/>
    </source>
</evidence>
<name>A0A8S9MQE7_BRACR</name>
<evidence type="ECO:0000313" key="8">
    <source>
        <dbReference type="Proteomes" id="UP000712281"/>
    </source>
</evidence>
<comment type="caution">
    <text evidence="7">The sequence shown here is derived from an EMBL/GenBank/DDBJ whole genome shotgun (WGS) entry which is preliminary data.</text>
</comment>
<comment type="cofactor">
    <cofactor evidence="1">
        <name>Mg(2+)</name>
        <dbReference type="ChEBI" id="CHEBI:18420"/>
    </cofactor>
</comment>
<feature type="region of interest" description="Disordered" evidence="5">
    <location>
        <begin position="93"/>
        <end position="129"/>
    </location>
</feature>